<dbReference type="AlphaFoldDB" id="A0ABD7VMP2"/>
<comment type="caution">
    <text evidence="2">The sequence shown here is derived from an EMBL/GenBank/DDBJ whole genome shotgun (WGS) entry which is preliminary data.</text>
</comment>
<evidence type="ECO:0000313" key="3">
    <source>
        <dbReference type="Proteomes" id="UP000325779"/>
    </source>
</evidence>
<dbReference type="Proteomes" id="UP000325779">
    <property type="component" value="Unassembled WGS sequence"/>
</dbReference>
<proteinExistence type="predicted"/>
<organism evidence="2 3">
    <name type="scientific">Pseudomonas fluorescens</name>
    <dbReference type="NCBI Taxonomy" id="294"/>
    <lineage>
        <taxon>Bacteria</taxon>
        <taxon>Pseudomonadati</taxon>
        <taxon>Pseudomonadota</taxon>
        <taxon>Gammaproteobacteria</taxon>
        <taxon>Pseudomonadales</taxon>
        <taxon>Pseudomonadaceae</taxon>
        <taxon>Pseudomonas</taxon>
    </lineage>
</organism>
<reference evidence="2 3" key="1">
    <citation type="submission" date="2019-09" db="EMBL/GenBank/DDBJ databases">
        <authorList>
            <person name="Chandra G."/>
            <person name="Truman W A."/>
        </authorList>
    </citation>
    <scope>NUCLEOTIDE SEQUENCE [LARGE SCALE GENOMIC DNA]</scope>
    <source>
        <strain evidence="2">PS732</strain>
    </source>
</reference>
<feature type="region of interest" description="Disordered" evidence="1">
    <location>
        <begin position="35"/>
        <end position="57"/>
    </location>
</feature>
<evidence type="ECO:0000256" key="1">
    <source>
        <dbReference type="SAM" id="MobiDB-lite"/>
    </source>
</evidence>
<sequence>MAASAMLISAGATILPIIGCRAAAGSATMRADFDLPESPSHVRLPDSYHRRPGFPHP</sequence>
<evidence type="ECO:0000313" key="2">
    <source>
        <dbReference type="EMBL" id="VVP43701.1"/>
    </source>
</evidence>
<protein>
    <recommendedName>
        <fullName evidence="4">Lipoprotein</fullName>
    </recommendedName>
</protein>
<dbReference type="EMBL" id="CABVIJ010000031">
    <property type="protein sequence ID" value="VVP43701.1"/>
    <property type="molecule type" value="Genomic_DNA"/>
</dbReference>
<gene>
    <name evidence="2" type="ORF">PS732_05032</name>
</gene>
<accession>A0ABD7VMP2</accession>
<name>A0ABD7VMP2_PSEFL</name>
<evidence type="ECO:0008006" key="4">
    <source>
        <dbReference type="Google" id="ProtNLM"/>
    </source>
</evidence>